<keyword evidence="2" id="KW-0012">Acyltransferase</keyword>
<dbReference type="RefSeq" id="WP_091679381.1">
    <property type="nucleotide sequence ID" value="NZ_FOSN01000003.1"/>
</dbReference>
<dbReference type="PANTHER" id="PTHR43792">
    <property type="entry name" value="GNAT FAMILY, PUTATIVE (AFU_ORTHOLOGUE AFUA_3G00765)-RELATED-RELATED"/>
    <property type="match status" value="1"/>
</dbReference>
<dbReference type="InterPro" id="IPR016181">
    <property type="entry name" value="Acyl_CoA_acyltransferase"/>
</dbReference>
<dbReference type="AlphaFoldDB" id="A0A1I3XIH6"/>
<evidence type="ECO:0000313" key="6">
    <source>
        <dbReference type="Proteomes" id="UP000198755"/>
    </source>
</evidence>
<dbReference type="EMBL" id="FOSN01000003">
    <property type="protein sequence ID" value="SFK19139.1"/>
    <property type="molecule type" value="Genomic_DNA"/>
</dbReference>
<evidence type="ECO:0000259" key="4">
    <source>
        <dbReference type="PROSITE" id="PS51186"/>
    </source>
</evidence>
<dbReference type="PROSITE" id="PS51186">
    <property type="entry name" value="GNAT"/>
    <property type="match status" value="1"/>
</dbReference>
<evidence type="ECO:0000313" key="5">
    <source>
        <dbReference type="EMBL" id="SFK19139.1"/>
    </source>
</evidence>
<sequence>MALFRIGPASETITLLHGEGVYLRPLQMRDFEAWASLRERSRAFLTPWEPTWPGDDLTRSSFRRRLRRHHKEIETGEAYAFLVFHQDDTLLGGLTLGQIKRGVVQSGTLGYWIGAPYAGKGHMSRAVRTVVNFAFGPLRLHRIEASCLPSNDASIRLLERIGFRREGYARAYLRINGLWQDHLLFALLETDAAPLRAPHRV</sequence>
<dbReference type="Gene3D" id="3.40.630.30">
    <property type="match status" value="1"/>
</dbReference>
<proteinExistence type="inferred from homology"/>
<dbReference type="OrthoDB" id="9801669at2"/>
<dbReference type="InterPro" id="IPR000182">
    <property type="entry name" value="GNAT_dom"/>
</dbReference>
<gene>
    <name evidence="5" type="ORF">SAMN05444581_103147</name>
</gene>
<accession>A0A1I3XIH6</accession>
<dbReference type="Pfam" id="PF13302">
    <property type="entry name" value="Acetyltransf_3"/>
    <property type="match status" value="1"/>
</dbReference>
<dbReference type="STRING" id="1612308.SAMN05444581_103147"/>
<dbReference type="SUPFAM" id="SSF55729">
    <property type="entry name" value="Acyl-CoA N-acyltransferases (Nat)"/>
    <property type="match status" value="1"/>
</dbReference>
<name>A0A1I3XIH6_9HYPH</name>
<dbReference type="GO" id="GO:0008999">
    <property type="term" value="F:protein-N-terminal-alanine acetyltransferase activity"/>
    <property type="evidence" value="ECO:0007669"/>
    <property type="project" value="TreeGrafter"/>
</dbReference>
<keyword evidence="1 5" id="KW-0808">Transferase</keyword>
<dbReference type="GO" id="GO:0005737">
    <property type="term" value="C:cytoplasm"/>
    <property type="evidence" value="ECO:0007669"/>
    <property type="project" value="TreeGrafter"/>
</dbReference>
<dbReference type="PANTHER" id="PTHR43792:SF8">
    <property type="entry name" value="[RIBOSOMAL PROTEIN US5]-ALANINE N-ACETYLTRANSFERASE"/>
    <property type="match status" value="1"/>
</dbReference>
<feature type="domain" description="N-acetyltransferase" evidence="4">
    <location>
        <begin position="21"/>
        <end position="190"/>
    </location>
</feature>
<evidence type="ECO:0000256" key="1">
    <source>
        <dbReference type="ARBA" id="ARBA00022679"/>
    </source>
</evidence>
<dbReference type="InterPro" id="IPR051531">
    <property type="entry name" value="N-acetyltransferase"/>
</dbReference>
<reference evidence="5 6" key="1">
    <citation type="submission" date="2016-10" db="EMBL/GenBank/DDBJ databases">
        <authorList>
            <person name="de Groot N.N."/>
        </authorList>
    </citation>
    <scope>NUCLEOTIDE SEQUENCE [LARGE SCALE GENOMIC DNA]</scope>
    <source>
        <strain evidence="5 6">NE2</strain>
    </source>
</reference>
<evidence type="ECO:0000256" key="2">
    <source>
        <dbReference type="ARBA" id="ARBA00023315"/>
    </source>
</evidence>
<keyword evidence="6" id="KW-1185">Reference proteome</keyword>
<protein>
    <submittedName>
        <fullName evidence="5">Ribosomal-protein-alanine N-acetyltransferase</fullName>
    </submittedName>
</protein>
<organism evidence="5 6">
    <name type="scientific">Methylocapsa palsarum</name>
    <dbReference type="NCBI Taxonomy" id="1612308"/>
    <lineage>
        <taxon>Bacteria</taxon>
        <taxon>Pseudomonadati</taxon>
        <taxon>Pseudomonadota</taxon>
        <taxon>Alphaproteobacteria</taxon>
        <taxon>Hyphomicrobiales</taxon>
        <taxon>Beijerinckiaceae</taxon>
        <taxon>Methylocapsa</taxon>
    </lineage>
</organism>
<comment type="similarity">
    <text evidence="3">Belongs to the acetyltransferase family. RimJ subfamily.</text>
</comment>
<evidence type="ECO:0000256" key="3">
    <source>
        <dbReference type="ARBA" id="ARBA00038502"/>
    </source>
</evidence>
<dbReference type="Proteomes" id="UP000198755">
    <property type="component" value="Unassembled WGS sequence"/>
</dbReference>